<accession>A0A2H0ZYV0</accession>
<dbReference type="VEuPathDB" id="FungiDB:CJI96_0000352"/>
<sequence>MTVEHPTLNKSIDGFPEAQLASVSLRLPQNCYLEPQPEPNPPASSAAFSSMPLPQLEVKTVPLYRSSHVRSNTVVSLPASIIASRGRARSVSDSNERYSDNRSSIEEFTEESPVSTAPIFDCPSNPRVPSRVMERVERSPLPGGLFLDPFTEYMQDRLARFRPSDGQSNTNAPLDFEHPYQVNEDSPKPALWRNLFSGSSQSAAAMGSHTVPPRNESLSPVVELASPHHSSSLFLPRDMPLITSEPEATEPVETPRADMLDDIKSSPRQQDDAVGGCLWYIW</sequence>
<reference evidence="2" key="1">
    <citation type="journal article" date="2017" name="Clin. Infect. Dis.">
        <title>Simultaneous emergence of multidrug-resistant Candida auris on 3 continents confirmed by whole-genome sequencing and epidemiological analyses.</title>
        <authorList>
            <person name="Lockhart S.R."/>
            <person name="Etienne K.A."/>
            <person name="Vallabhaneni S."/>
            <person name="Farooqi J."/>
            <person name="Chowdhary A."/>
            <person name="Govender N.P."/>
            <person name="Colombo A.L."/>
            <person name="Calvo B."/>
            <person name="Cuomo C.A."/>
            <person name="Desjardins C.A."/>
            <person name="Berkow E.L."/>
            <person name="Castanheira M."/>
            <person name="Magobo R.E."/>
            <person name="Jabeen K."/>
            <person name="Asghar R.J."/>
            <person name="Meis J.F."/>
            <person name="Jackson B."/>
            <person name="Chiller T."/>
            <person name="Litvintseva A.P."/>
        </authorList>
    </citation>
    <scope>NUCLEOTIDE SEQUENCE [LARGE SCALE GENOMIC DNA]</scope>
    <source>
        <strain evidence="2">B8441</strain>
    </source>
</reference>
<dbReference type="VEuPathDB" id="FungiDB:CJJ09_001588"/>
<gene>
    <name evidence="2" type="ORF">B9J08_001894</name>
    <name evidence="3" type="ORF">CA7LBN_001341</name>
</gene>
<name>A0A2H0ZYV0_CANAR</name>
<evidence type="ECO:0000256" key="1">
    <source>
        <dbReference type="SAM" id="MobiDB-lite"/>
    </source>
</evidence>
<proteinExistence type="predicted"/>
<dbReference type="AlphaFoldDB" id="A0A2H0ZYV0"/>
<dbReference type="VEuPathDB" id="FungiDB:B9J08_001894"/>
<dbReference type="EMBL" id="PEKT02000004">
    <property type="protein sequence ID" value="PIS55788.1"/>
    <property type="molecule type" value="Genomic_DNA"/>
</dbReference>
<reference evidence="2" key="2">
    <citation type="submission" date="2017-11" db="EMBL/GenBank/DDBJ databases">
        <title>Candida auris genome assembly and annotation.</title>
        <authorList>
            <person name="Munoz J.F."/>
            <person name="Gade L.G."/>
            <person name="Chow N.A."/>
            <person name="Litvintseva A.P."/>
            <person name="Loparev V.N."/>
            <person name="Cuomo C.A."/>
        </authorList>
    </citation>
    <scope>NUCLEOTIDE SEQUENCE</scope>
    <source>
        <strain evidence="2">B8441</strain>
    </source>
</reference>
<reference evidence="3" key="3">
    <citation type="submission" date="2021-06" db="EMBL/GenBank/DDBJ databases">
        <title>Candida auris outbreak in lebanese hospital.</title>
        <authorList>
            <person name="Finianos M."/>
        </authorList>
    </citation>
    <scope>NUCLEOTIDE SEQUENCE</scope>
    <source>
        <strain evidence="3">CA7LBN</strain>
    </source>
</reference>
<feature type="region of interest" description="Disordered" evidence="1">
    <location>
        <begin position="246"/>
        <end position="272"/>
    </location>
</feature>
<feature type="compositionally biased region" description="Basic and acidic residues" evidence="1">
    <location>
        <begin position="253"/>
        <end position="271"/>
    </location>
</feature>
<organism evidence="2">
    <name type="scientific">Candidozyma auris</name>
    <name type="common">Yeast</name>
    <name type="synonym">Candida auris</name>
    <dbReference type="NCBI Taxonomy" id="498019"/>
    <lineage>
        <taxon>Eukaryota</taxon>
        <taxon>Fungi</taxon>
        <taxon>Dikarya</taxon>
        <taxon>Ascomycota</taxon>
        <taxon>Saccharomycotina</taxon>
        <taxon>Pichiomycetes</taxon>
        <taxon>Metschnikowiaceae</taxon>
        <taxon>Candidozyma</taxon>
    </lineage>
</organism>
<dbReference type="EMBL" id="CP076749">
    <property type="protein sequence ID" value="QWW22595.1"/>
    <property type="molecule type" value="Genomic_DNA"/>
</dbReference>
<dbReference type="VEuPathDB" id="FungiDB:CJJ07_003203"/>
<protein>
    <submittedName>
        <fullName evidence="2">Uncharacterized protein</fullName>
    </submittedName>
</protein>
<evidence type="ECO:0000313" key="3">
    <source>
        <dbReference type="EMBL" id="QWW22595.1"/>
    </source>
</evidence>
<feature type="compositionally biased region" description="Basic and acidic residues" evidence="1">
    <location>
        <begin position="94"/>
        <end position="105"/>
    </location>
</feature>
<dbReference type="Proteomes" id="UP000825438">
    <property type="component" value="Chromosome I"/>
</dbReference>
<dbReference type="VEuPathDB" id="FungiDB:CJI97_002555"/>
<feature type="region of interest" description="Disordered" evidence="1">
    <location>
        <begin position="85"/>
        <end position="126"/>
    </location>
</feature>
<evidence type="ECO:0000313" key="2">
    <source>
        <dbReference type="EMBL" id="PIS55788.1"/>
    </source>
</evidence>